<proteinExistence type="predicted"/>
<reference evidence="2" key="1">
    <citation type="submission" date="2018-05" db="EMBL/GenBank/DDBJ databases">
        <authorList>
            <person name="Lanie J.A."/>
            <person name="Ng W.-L."/>
            <person name="Kazmierczak K.M."/>
            <person name="Andrzejewski T.M."/>
            <person name="Davidsen T.M."/>
            <person name="Wayne K.J."/>
            <person name="Tettelin H."/>
            <person name="Glass J.I."/>
            <person name="Rusch D."/>
            <person name="Podicherti R."/>
            <person name="Tsui H.-C.T."/>
            <person name="Winkler M.E."/>
        </authorList>
    </citation>
    <scope>NUCLEOTIDE SEQUENCE</scope>
</reference>
<accession>A0A382LFD0</accession>
<sequence length="234" mass="27064">VHIFEKYQFQVLYQFMGLIAASQDRVDRKELELRSWYYLGLHQLHMSRWLRFSILNYGTLVVPPVGQTVETKKMNRVFQTFMWGNEKTPGAVFAIDSRLPEAKIVDRLGTGEEPEAFRKGSKTGSAVVSDLWRRTAHGEFFTAEDRESLKFLPKARRKRIHTREESAPFNPLTATSATRGGLRLETTATPQSPGQNGSRPGEEVMAKNQAWCVYYRPHWIEYLWRSEFPSGHRP</sequence>
<gene>
    <name evidence="2" type="ORF">METZ01_LOCUS287439</name>
</gene>
<dbReference type="AlphaFoldDB" id="A0A382LFD0"/>
<protein>
    <submittedName>
        <fullName evidence="2">Uncharacterized protein</fullName>
    </submittedName>
</protein>
<name>A0A382LFD0_9ZZZZ</name>
<evidence type="ECO:0000313" key="2">
    <source>
        <dbReference type="EMBL" id="SVC34585.1"/>
    </source>
</evidence>
<organism evidence="2">
    <name type="scientific">marine metagenome</name>
    <dbReference type="NCBI Taxonomy" id="408172"/>
    <lineage>
        <taxon>unclassified sequences</taxon>
        <taxon>metagenomes</taxon>
        <taxon>ecological metagenomes</taxon>
    </lineage>
</organism>
<feature type="non-terminal residue" evidence="2">
    <location>
        <position position="1"/>
    </location>
</feature>
<evidence type="ECO:0000256" key="1">
    <source>
        <dbReference type="SAM" id="MobiDB-lite"/>
    </source>
</evidence>
<dbReference type="EMBL" id="UINC01086274">
    <property type="protein sequence ID" value="SVC34585.1"/>
    <property type="molecule type" value="Genomic_DNA"/>
</dbReference>
<feature type="compositionally biased region" description="Polar residues" evidence="1">
    <location>
        <begin position="186"/>
        <end position="198"/>
    </location>
</feature>
<feature type="region of interest" description="Disordered" evidence="1">
    <location>
        <begin position="160"/>
        <end position="202"/>
    </location>
</feature>